<evidence type="ECO:0000313" key="2">
    <source>
        <dbReference type="Proteomes" id="UP001187425"/>
    </source>
</evidence>
<gene>
    <name evidence="1" type="ORF">R4K57_22125</name>
</gene>
<dbReference type="AlphaFoldDB" id="A0AAW8ZYE5"/>
<organism evidence="1 2">
    <name type="scientific">Xanthomonas hortorum pv. vitians</name>
    <dbReference type="NCBI Taxonomy" id="83224"/>
    <lineage>
        <taxon>Bacteria</taxon>
        <taxon>Pseudomonadati</taxon>
        <taxon>Pseudomonadota</taxon>
        <taxon>Gammaproteobacteria</taxon>
        <taxon>Lysobacterales</taxon>
        <taxon>Lysobacteraceae</taxon>
        <taxon>Xanthomonas</taxon>
    </lineage>
</organism>
<sequence>MPKYTIEARSLNVLGVAGHDFWVLRDEQGKAMAELHGLATDRETGKALLVGTDETKHSLRAWHFPHDAAYAASEGVKVT</sequence>
<dbReference type="RefSeq" id="WP_202950181.1">
    <property type="nucleotide sequence ID" value="NZ_JAJTZF010000018.1"/>
</dbReference>
<reference evidence="1 2" key="1">
    <citation type="submission" date="2023-10" db="EMBL/GenBank/DDBJ databases">
        <title>A new tool for lettuce pathogen research.</title>
        <authorList>
            <person name="Horton K.N."/>
            <person name="Cseke L.J."/>
            <person name="Badiwe M."/>
            <person name="Tesfaye D."/>
            <person name="Klein A."/>
            <person name="Su J."/>
            <person name="Potnis N."/>
            <person name="Gassmann W."/>
        </authorList>
    </citation>
    <scope>NUCLEOTIDE SEQUENCE [LARGE SCALE GENOMIC DNA]</scope>
    <source>
        <strain evidence="1 2">JSKH1901</strain>
    </source>
</reference>
<accession>A0AAW8ZYE5</accession>
<comment type="caution">
    <text evidence="1">The sequence shown here is derived from an EMBL/GenBank/DDBJ whole genome shotgun (WGS) entry which is preliminary data.</text>
</comment>
<evidence type="ECO:0000313" key="1">
    <source>
        <dbReference type="EMBL" id="MDV7251034.1"/>
    </source>
</evidence>
<dbReference type="EMBL" id="JAWMQI010000132">
    <property type="protein sequence ID" value="MDV7251034.1"/>
    <property type="molecule type" value="Genomic_DNA"/>
</dbReference>
<proteinExistence type="predicted"/>
<dbReference type="Proteomes" id="UP001187425">
    <property type="component" value="Unassembled WGS sequence"/>
</dbReference>
<name>A0AAW8ZYE5_9XANT</name>
<protein>
    <submittedName>
        <fullName evidence="1">Uncharacterized protein</fullName>
    </submittedName>
</protein>